<dbReference type="PANTHER" id="PTHR34846:SF10">
    <property type="entry name" value="CYTOPLASMIC PROTEIN"/>
    <property type="match status" value="1"/>
</dbReference>
<proteinExistence type="predicted"/>
<dbReference type="InterPro" id="IPR003779">
    <property type="entry name" value="CMD-like"/>
</dbReference>
<dbReference type="InterPro" id="IPR004675">
    <property type="entry name" value="AhpD_core"/>
</dbReference>
<dbReference type="PANTHER" id="PTHR34846">
    <property type="entry name" value="4-CARBOXYMUCONOLACTONE DECARBOXYLASE FAMILY PROTEIN (AFU_ORTHOLOGUE AFUA_6G11590)"/>
    <property type="match status" value="1"/>
</dbReference>
<evidence type="ECO:0000313" key="2">
    <source>
        <dbReference type="EMBL" id="KAA0976419.1"/>
    </source>
</evidence>
<dbReference type="NCBIfam" id="TIGR00778">
    <property type="entry name" value="ahpD_dom"/>
    <property type="match status" value="1"/>
</dbReference>
<gene>
    <name evidence="2" type="ORF">FQ154_11165</name>
</gene>
<dbReference type="InterPro" id="IPR029032">
    <property type="entry name" value="AhpD-like"/>
</dbReference>
<accession>A0A5B0EGL0</accession>
<dbReference type="Proteomes" id="UP000323856">
    <property type="component" value="Unassembled WGS sequence"/>
</dbReference>
<evidence type="ECO:0000313" key="3">
    <source>
        <dbReference type="Proteomes" id="UP000323856"/>
    </source>
</evidence>
<name>A0A5B0EGL0_9MICC</name>
<organism evidence="2 3">
    <name type="scientific">Paeniglutamicibacter gangotriensis</name>
    <dbReference type="NCBI Taxonomy" id="254787"/>
    <lineage>
        <taxon>Bacteria</taxon>
        <taxon>Bacillati</taxon>
        <taxon>Actinomycetota</taxon>
        <taxon>Actinomycetes</taxon>
        <taxon>Micrococcales</taxon>
        <taxon>Micrococcaceae</taxon>
        <taxon>Paeniglutamicibacter</taxon>
    </lineage>
</organism>
<dbReference type="EMBL" id="VOBL01000010">
    <property type="protein sequence ID" value="KAA0976419.1"/>
    <property type="molecule type" value="Genomic_DNA"/>
</dbReference>
<comment type="caution">
    <text evidence="2">The sequence shown here is derived from an EMBL/GenBank/DDBJ whole genome shotgun (WGS) entry which is preliminary data.</text>
</comment>
<evidence type="ECO:0000259" key="1">
    <source>
        <dbReference type="Pfam" id="PF02627"/>
    </source>
</evidence>
<dbReference type="OrthoDB" id="9801997at2"/>
<dbReference type="Pfam" id="PF02627">
    <property type="entry name" value="CMD"/>
    <property type="match status" value="1"/>
</dbReference>
<dbReference type="SUPFAM" id="SSF69118">
    <property type="entry name" value="AhpD-like"/>
    <property type="match status" value="1"/>
</dbReference>
<feature type="domain" description="Carboxymuconolactone decarboxylase-like" evidence="1">
    <location>
        <begin position="12"/>
        <end position="95"/>
    </location>
</feature>
<protein>
    <submittedName>
        <fullName evidence="2">Carboxymuconolactone decarboxylase family protein</fullName>
    </submittedName>
</protein>
<dbReference type="Gene3D" id="1.20.1290.10">
    <property type="entry name" value="AhpD-like"/>
    <property type="match status" value="1"/>
</dbReference>
<reference evidence="2 3" key="1">
    <citation type="submission" date="2019-07" db="EMBL/GenBank/DDBJ databases">
        <title>Analysis of the biochemical properties, biological activity and biotechnological potential of siderophores and biosurfactants produced by Antarctic psychrotolerant bacteria.</title>
        <authorList>
            <person name="Styczynski M."/>
            <person name="Krucon T."/>
            <person name="Decewicz P."/>
            <person name="Dziewit L."/>
        </authorList>
    </citation>
    <scope>NUCLEOTIDE SEQUENCE [LARGE SCALE GENOMIC DNA]</scope>
    <source>
        <strain evidence="2 3">ANT_H27</strain>
    </source>
</reference>
<dbReference type="GO" id="GO:0051920">
    <property type="term" value="F:peroxiredoxin activity"/>
    <property type="evidence" value="ECO:0007669"/>
    <property type="project" value="InterPro"/>
</dbReference>
<dbReference type="AlphaFoldDB" id="A0A5B0EGL0"/>
<dbReference type="RefSeq" id="WP_149619761.1">
    <property type="nucleotide sequence ID" value="NZ_VOBL01000010.1"/>
</dbReference>
<sequence>MEPRVNLSKSDPAAYAALLAMNKAASDSADAAGIDPKLRELLKVRASQINGCTYCLRMHTRDALELGETTDRLSVVSAWADSEYFTAVERAALALCESITMVSVDHVPHGVYTMARAVLSDEQISAVAWLSAAINMFNRVAIASRYPVKP</sequence>